<name>A0A1S3B5F4_CUCME</name>
<evidence type="ECO:0000256" key="2">
    <source>
        <dbReference type="ARBA" id="ARBA00022448"/>
    </source>
</evidence>
<keyword evidence="3" id="KW-1015">Disulfide bond</keyword>
<dbReference type="PRINTS" id="PR00382">
    <property type="entry name" value="LIPIDTRNSFER"/>
</dbReference>
<dbReference type="KEGG" id="cmo:103486230"/>
<evidence type="ECO:0000259" key="6">
    <source>
        <dbReference type="SMART" id="SM00499"/>
    </source>
</evidence>
<dbReference type="EnsemblPlants" id="MELO3C009108.2.1">
    <property type="protein sequence ID" value="MELO3C009108.2.1"/>
    <property type="gene ID" value="MELO3C009108.2"/>
</dbReference>
<accession>A0A1S3B5F4</accession>
<feature type="chain" id="PRO_5044565083" description="Non-specific lipid-transfer protein" evidence="5">
    <location>
        <begin position="25"/>
        <end position="117"/>
    </location>
</feature>
<keyword evidence="8" id="KW-1185">Reference proteome</keyword>
<dbReference type="OrthoDB" id="1890443at2759"/>
<keyword evidence="4" id="KW-0446">Lipid-binding</keyword>
<dbReference type="Gene3D" id="1.10.110.10">
    <property type="entry name" value="Plant lipid-transfer and hydrophobic proteins"/>
    <property type="match status" value="1"/>
</dbReference>
<feature type="domain" description="Bifunctional inhibitor/plant lipid transfer protein/seed storage helical" evidence="6">
    <location>
        <begin position="28"/>
        <end position="113"/>
    </location>
</feature>
<evidence type="ECO:0000313" key="8">
    <source>
        <dbReference type="Proteomes" id="UP001652600"/>
    </source>
</evidence>
<evidence type="ECO:0000256" key="4">
    <source>
        <dbReference type="RuleBase" id="RU000628"/>
    </source>
</evidence>
<reference evidence="7" key="1">
    <citation type="submission" date="2023-03" db="UniProtKB">
        <authorList>
            <consortium name="EnsemblPlants"/>
        </authorList>
    </citation>
    <scope>IDENTIFICATION</scope>
</reference>
<organism evidence="8 9">
    <name type="scientific">Cucumis melo</name>
    <name type="common">Muskmelon</name>
    <dbReference type="NCBI Taxonomy" id="3656"/>
    <lineage>
        <taxon>Eukaryota</taxon>
        <taxon>Viridiplantae</taxon>
        <taxon>Streptophyta</taxon>
        <taxon>Embryophyta</taxon>
        <taxon>Tracheophyta</taxon>
        <taxon>Spermatophyta</taxon>
        <taxon>Magnoliopsida</taxon>
        <taxon>eudicotyledons</taxon>
        <taxon>Gunneridae</taxon>
        <taxon>Pentapetalae</taxon>
        <taxon>rosids</taxon>
        <taxon>fabids</taxon>
        <taxon>Cucurbitales</taxon>
        <taxon>Cucurbitaceae</taxon>
        <taxon>Benincaseae</taxon>
        <taxon>Cucumis</taxon>
    </lineage>
</organism>
<dbReference type="Pfam" id="PF00234">
    <property type="entry name" value="Tryp_alpha_amyl"/>
    <property type="match status" value="1"/>
</dbReference>
<dbReference type="InParanoid" id="A0A1S3B5F4"/>
<dbReference type="SMR" id="A0A1S3B5F4"/>
<comment type="function">
    <text evidence="4">Plant non-specific lipid-transfer proteins transfer phospholipids as well as galactolipids across membranes. May play a role in wax or cutin deposition in the cell walls of expanding epidermal cells and certain secretory tissues.</text>
</comment>
<dbReference type="AlphaFoldDB" id="A0A1S3B5F4"/>
<evidence type="ECO:0000313" key="9">
    <source>
        <dbReference type="RefSeq" id="XP_008442324.1"/>
    </source>
</evidence>
<evidence type="ECO:0000256" key="5">
    <source>
        <dbReference type="SAM" id="SignalP"/>
    </source>
</evidence>
<gene>
    <name evidence="9" type="primary">LOC103486230</name>
    <name evidence="7" type="synonym">103486230</name>
</gene>
<dbReference type="InterPro" id="IPR016140">
    <property type="entry name" value="Bifunc_inhib/LTP/seed_store"/>
</dbReference>
<dbReference type="GO" id="GO:0006869">
    <property type="term" value="P:lipid transport"/>
    <property type="evidence" value="ECO:0007669"/>
    <property type="project" value="InterPro"/>
</dbReference>
<dbReference type="Proteomes" id="UP001652600">
    <property type="component" value="Chromosome 4"/>
</dbReference>
<dbReference type="Gramene" id="MELO3C009108.2.1">
    <property type="protein sequence ID" value="MELO3C009108.2.1"/>
    <property type="gene ID" value="MELO3C009108.2"/>
</dbReference>
<dbReference type="RefSeq" id="XP_008442324.1">
    <property type="nucleotide sequence ID" value="XM_008444102.2"/>
</dbReference>
<comment type="similarity">
    <text evidence="1 4">Belongs to the plant LTP family.</text>
</comment>
<evidence type="ECO:0000256" key="3">
    <source>
        <dbReference type="ARBA" id="ARBA00023157"/>
    </source>
</evidence>
<keyword evidence="2 4" id="KW-0813">Transport</keyword>
<dbReference type="eggNOG" id="ENOG502S4CI">
    <property type="taxonomic scope" value="Eukaryota"/>
</dbReference>
<dbReference type="SMART" id="SM00499">
    <property type="entry name" value="AAI"/>
    <property type="match status" value="1"/>
</dbReference>
<sequence>MEMKLKGLMIVGIVMMCMVVLGEAAVTCGSVATAMGPCIPYLRSPSASVPAGCCSGIRSLNGQAATTADRRTACNCLKSAAKSISGINYKAAAGLPGKCGVSISYPISPNTDCSRVN</sequence>
<dbReference type="GeneID" id="103486230"/>
<dbReference type="FunFam" id="1.10.110.10:FF:000002">
    <property type="entry name" value="Non-specific lipid-transfer protein"/>
    <property type="match status" value="1"/>
</dbReference>
<dbReference type="GO" id="GO:0008289">
    <property type="term" value="F:lipid binding"/>
    <property type="evidence" value="ECO:0007669"/>
    <property type="project" value="UniProtKB-KW"/>
</dbReference>
<keyword evidence="5" id="KW-0732">Signal</keyword>
<evidence type="ECO:0000313" key="7">
    <source>
        <dbReference type="EnsemblPlants" id="MELO3C009108.2.1"/>
    </source>
</evidence>
<dbReference type="CDD" id="cd01960">
    <property type="entry name" value="nsLTP1"/>
    <property type="match status" value="1"/>
</dbReference>
<protein>
    <recommendedName>
        <fullName evidence="4">Non-specific lipid-transfer protein</fullName>
    </recommendedName>
</protein>
<dbReference type="SUPFAM" id="SSF47699">
    <property type="entry name" value="Bifunctional inhibitor/lipid-transfer protein/seed storage 2S albumin"/>
    <property type="match status" value="1"/>
</dbReference>
<proteinExistence type="inferred from homology"/>
<reference evidence="9" key="2">
    <citation type="submission" date="2025-04" db="UniProtKB">
        <authorList>
            <consortium name="RefSeq"/>
        </authorList>
    </citation>
    <scope>IDENTIFICATION</scope>
</reference>
<dbReference type="InterPro" id="IPR000528">
    <property type="entry name" value="Plant_nsLTP"/>
</dbReference>
<dbReference type="PROSITE" id="PS00597">
    <property type="entry name" value="PLANT_LTP"/>
    <property type="match status" value="1"/>
</dbReference>
<dbReference type="InterPro" id="IPR036312">
    <property type="entry name" value="Bifun_inhib/LTP/seed_sf"/>
</dbReference>
<dbReference type="PANTHER" id="PTHR33076">
    <property type="entry name" value="NON-SPECIFIC LIPID-TRANSFER PROTEIN 2-RELATED"/>
    <property type="match status" value="1"/>
</dbReference>
<evidence type="ECO:0000256" key="1">
    <source>
        <dbReference type="ARBA" id="ARBA00009748"/>
    </source>
</evidence>
<feature type="signal peptide" evidence="5">
    <location>
        <begin position="1"/>
        <end position="24"/>
    </location>
</feature>